<accession>A0ABT1PT71</accession>
<name>A0ABT1PT71_9ACTN</name>
<proteinExistence type="predicted"/>
<reference evidence="1" key="1">
    <citation type="submission" date="2022-06" db="EMBL/GenBank/DDBJ databases">
        <title>Draft genome sequence of Streptomyces sp. RB6PN25 isolated from peat swamp forest in Thailand.</title>
        <authorList>
            <person name="Duangmal K."/>
            <person name="Klaysubun C."/>
        </authorList>
    </citation>
    <scope>NUCLEOTIDE SEQUENCE</scope>
    <source>
        <strain evidence="1">RB6PN25</strain>
    </source>
</reference>
<evidence type="ECO:0000313" key="2">
    <source>
        <dbReference type="Proteomes" id="UP001057702"/>
    </source>
</evidence>
<dbReference type="EMBL" id="JANFNG010000005">
    <property type="protein sequence ID" value="MCQ4080865.1"/>
    <property type="molecule type" value="Genomic_DNA"/>
</dbReference>
<dbReference type="Proteomes" id="UP001057702">
    <property type="component" value="Unassembled WGS sequence"/>
</dbReference>
<evidence type="ECO:0000313" key="1">
    <source>
        <dbReference type="EMBL" id="MCQ4080865.1"/>
    </source>
</evidence>
<keyword evidence="2" id="KW-1185">Reference proteome</keyword>
<dbReference type="RefSeq" id="WP_255919773.1">
    <property type="nucleotide sequence ID" value="NZ_JANFNG010000005.1"/>
</dbReference>
<sequence length="57" mass="5763">MPPAVLSSVRGAGQAPRLPVLLLGLAAPHGAFAGVVELAPQGVKGLALFSCRAIFRL</sequence>
<comment type="caution">
    <text evidence="1">The sequence shown here is derived from an EMBL/GenBank/DDBJ whole genome shotgun (WGS) entry which is preliminary data.</text>
</comment>
<gene>
    <name evidence="1" type="ORF">NGB36_09690</name>
</gene>
<protein>
    <submittedName>
        <fullName evidence="1">Uncharacterized protein</fullName>
    </submittedName>
</protein>
<organism evidence="1 2">
    <name type="scientific">Streptomyces humicola</name>
    <dbReference type="NCBI Taxonomy" id="2953240"/>
    <lineage>
        <taxon>Bacteria</taxon>
        <taxon>Bacillati</taxon>
        <taxon>Actinomycetota</taxon>
        <taxon>Actinomycetes</taxon>
        <taxon>Kitasatosporales</taxon>
        <taxon>Streptomycetaceae</taxon>
        <taxon>Streptomyces</taxon>
    </lineage>
</organism>